<keyword evidence="3" id="KW-1185">Reference proteome</keyword>
<feature type="compositionally biased region" description="Polar residues" evidence="1">
    <location>
        <begin position="201"/>
        <end position="213"/>
    </location>
</feature>
<evidence type="ECO:0000256" key="1">
    <source>
        <dbReference type="SAM" id="MobiDB-lite"/>
    </source>
</evidence>
<accession>A0A8H6U8T8</accession>
<feature type="region of interest" description="Disordered" evidence="1">
    <location>
        <begin position="161"/>
        <end position="226"/>
    </location>
</feature>
<evidence type="ECO:0000313" key="2">
    <source>
        <dbReference type="EMBL" id="KAF6844873.1"/>
    </source>
</evidence>
<proteinExistence type="predicted"/>
<comment type="caution">
    <text evidence="2">The sequence shown here is derived from an EMBL/GenBank/DDBJ whole genome shotgun (WGS) entry which is preliminary data.</text>
</comment>
<dbReference type="EMBL" id="WIGM01000009">
    <property type="protein sequence ID" value="KAF6844873.1"/>
    <property type="molecule type" value="Genomic_DNA"/>
</dbReference>
<gene>
    <name evidence="2" type="ORF">CMUS01_00670</name>
</gene>
<dbReference type="AlphaFoldDB" id="A0A8H6U8T8"/>
<organism evidence="2 3">
    <name type="scientific">Colletotrichum musicola</name>
    <dbReference type="NCBI Taxonomy" id="2175873"/>
    <lineage>
        <taxon>Eukaryota</taxon>
        <taxon>Fungi</taxon>
        <taxon>Dikarya</taxon>
        <taxon>Ascomycota</taxon>
        <taxon>Pezizomycotina</taxon>
        <taxon>Sordariomycetes</taxon>
        <taxon>Hypocreomycetidae</taxon>
        <taxon>Glomerellales</taxon>
        <taxon>Glomerellaceae</taxon>
        <taxon>Colletotrichum</taxon>
        <taxon>Colletotrichum orchidearum species complex</taxon>
    </lineage>
</organism>
<dbReference type="Proteomes" id="UP000639643">
    <property type="component" value="Unassembled WGS sequence"/>
</dbReference>
<name>A0A8H6U8T8_9PEZI</name>
<protein>
    <submittedName>
        <fullName evidence="2">Uncharacterized protein</fullName>
    </submittedName>
</protein>
<sequence>MVDAATVPTPSRRGRQHVVSLTFLVTSRGAPPGMITMQDLSRALPLSASVPQGLEEVGREHISTTPRDILVLLSTAGPSNIPPPFLSPPLFFLVADACRTKGRSSPLLVRLLPAWRRPQQANLRVSVNSGTRLTVLAPPSSQVALDPISVWLRTETCKSATERGRQSRHISSGLERDRKTQLARGTSSGQRSKEPMDLQSEPASPQGKVSTHGTAFPGCARLSNQI</sequence>
<evidence type="ECO:0000313" key="3">
    <source>
        <dbReference type="Proteomes" id="UP000639643"/>
    </source>
</evidence>
<reference evidence="2" key="1">
    <citation type="journal article" date="2020" name="Phytopathology">
        <title>Genome Sequence Resources of Colletotrichum truncatum, C. plurivorum, C. musicola, and C. sojae: Four Species Pathogenic to Soybean (Glycine max).</title>
        <authorList>
            <person name="Rogerio F."/>
            <person name="Boufleur T.R."/>
            <person name="Ciampi-Guillardi M."/>
            <person name="Sukno S.A."/>
            <person name="Thon M.R."/>
            <person name="Massola Junior N.S."/>
            <person name="Baroncelli R."/>
        </authorList>
    </citation>
    <scope>NUCLEOTIDE SEQUENCE</scope>
    <source>
        <strain evidence="2">LFN0074</strain>
    </source>
</reference>